<evidence type="ECO:0000313" key="2">
    <source>
        <dbReference type="EMBL" id="RKP15574.1"/>
    </source>
</evidence>
<feature type="region of interest" description="Disordered" evidence="1">
    <location>
        <begin position="79"/>
        <end position="100"/>
    </location>
</feature>
<reference evidence="3" key="1">
    <citation type="journal article" date="2018" name="Nat. Microbiol.">
        <title>Leveraging single-cell genomics to expand the fungal tree of life.</title>
        <authorList>
            <person name="Ahrendt S.R."/>
            <person name="Quandt C.A."/>
            <person name="Ciobanu D."/>
            <person name="Clum A."/>
            <person name="Salamov A."/>
            <person name="Andreopoulos B."/>
            <person name="Cheng J.F."/>
            <person name="Woyke T."/>
            <person name="Pelin A."/>
            <person name="Henrissat B."/>
            <person name="Reynolds N.K."/>
            <person name="Benny G.L."/>
            <person name="Smith M.E."/>
            <person name="James T.Y."/>
            <person name="Grigoriev I.V."/>
        </authorList>
    </citation>
    <scope>NUCLEOTIDE SEQUENCE [LARGE SCALE GENOMIC DNA]</scope>
    <source>
        <strain evidence="3">CSF55</strain>
    </source>
</reference>
<accession>A0A4P9Y9N6</accession>
<gene>
    <name evidence="2" type="ORF">ROZALSC1DRAFT_26327</name>
</gene>
<proteinExistence type="predicted"/>
<dbReference type="AlphaFoldDB" id="A0A4P9Y9N6"/>
<organism evidence="2 3">
    <name type="scientific">Rozella allomycis (strain CSF55)</name>
    <dbReference type="NCBI Taxonomy" id="988480"/>
    <lineage>
        <taxon>Eukaryota</taxon>
        <taxon>Fungi</taxon>
        <taxon>Fungi incertae sedis</taxon>
        <taxon>Cryptomycota</taxon>
        <taxon>Cryptomycota incertae sedis</taxon>
        <taxon>Rozella</taxon>
    </lineage>
</organism>
<sequence length="100" mass="11688">KWHALDNERYFTLSEFCLVIKNMDAWNIFYDYKFFPDSQLNADALYWANEIEFFQKVNESLANNDEIIATGHCHIDSEANTGQEEGRSVCTSGEKRIRRG</sequence>
<dbReference type="EMBL" id="ML008724">
    <property type="protein sequence ID" value="RKP15574.1"/>
    <property type="molecule type" value="Genomic_DNA"/>
</dbReference>
<name>A0A4P9Y9N6_ROZAC</name>
<evidence type="ECO:0000256" key="1">
    <source>
        <dbReference type="SAM" id="MobiDB-lite"/>
    </source>
</evidence>
<protein>
    <submittedName>
        <fullName evidence="2">Uncharacterized protein</fullName>
    </submittedName>
</protein>
<evidence type="ECO:0000313" key="3">
    <source>
        <dbReference type="Proteomes" id="UP000281549"/>
    </source>
</evidence>
<dbReference type="Proteomes" id="UP000281549">
    <property type="component" value="Unassembled WGS sequence"/>
</dbReference>
<feature type="non-terminal residue" evidence="2">
    <location>
        <position position="1"/>
    </location>
</feature>